<evidence type="ECO:0000256" key="17">
    <source>
        <dbReference type="SAM" id="Coils"/>
    </source>
</evidence>
<feature type="transmembrane region" description="Helical" evidence="15">
    <location>
        <begin position="6"/>
        <end position="30"/>
    </location>
</feature>
<dbReference type="SUPFAM" id="SSF81573">
    <property type="entry name" value="F1F0 ATP synthase subunit B, membrane domain"/>
    <property type="match status" value="1"/>
</dbReference>
<evidence type="ECO:0000256" key="11">
    <source>
        <dbReference type="ARBA" id="ARBA00025198"/>
    </source>
</evidence>
<evidence type="ECO:0000256" key="5">
    <source>
        <dbReference type="ARBA" id="ARBA00022692"/>
    </source>
</evidence>
<organism evidence="18 19">
    <name type="scientific">Ferruginibacter yonginensis</name>
    <dbReference type="NCBI Taxonomy" id="1310416"/>
    <lineage>
        <taxon>Bacteria</taxon>
        <taxon>Pseudomonadati</taxon>
        <taxon>Bacteroidota</taxon>
        <taxon>Chitinophagia</taxon>
        <taxon>Chitinophagales</taxon>
        <taxon>Chitinophagaceae</taxon>
        <taxon>Ferruginibacter</taxon>
    </lineage>
</organism>
<evidence type="ECO:0000256" key="13">
    <source>
        <dbReference type="ARBA" id="ARBA00026054"/>
    </source>
</evidence>
<keyword evidence="19" id="KW-1185">Reference proteome</keyword>
<dbReference type="Pfam" id="PF00430">
    <property type="entry name" value="ATP-synt_B"/>
    <property type="match status" value="1"/>
</dbReference>
<evidence type="ECO:0000256" key="4">
    <source>
        <dbReference type="ARBA" id="ARBA00022547"/>
    </source>
</evidence>
<comment type="similarity">
    <text evidence="1 15 16">Belongs to the ATPase B chain family.</text>
</comment>
<comment type="caution">
    <text evidence="18">The sequence shown here is derived from an EMBL/GenBank/DDBJ whole genome shotgun (WGS) entry which is preliminary data.</text>
</comment>
<gene>
    <name evidence="15 18" type="primary">atpF</name>
    <name evidence="18" type="ORF">ACFOWM_10375</name>
</gene>
<comment type="function">
    <text evidence="11 15">F(1)F(0) ATP synthase produces ATP from ADP in the presence of a proton or sodium gradient. F-type ATPases consist of two structural domains, F(1) containing the extramembraneous catalytic core and F(0) containing the membrane proton channel, linked together by a central stalk and a peripheral stalk. During catalysis, ATP synthesis in the catalytic domain of F(1) is coupled via a rotary mechanism of the central stalk subunits to proton translocation.</text>
</comment>
<comment type="subunit">
    <text evidence="15">F-type ATPases have 2 components, F(1) - the catalytic core - and F(0) - the membrane proton channel. F(1) has five subunits: alpha(3), beta(3), gamma(1), delta(1), epsilon(1). F(0) has three main subunits: a(1), b(2) and c(10-14). The alpha and beta chains form an alternating ring which encloses part of the gamma chain. F(1) is attached to F(0) by a central stalk formed by the gamma and epsilon chains, while a peripheral stalk is formed by the delta and b chains.</text>
</comment>
<evidence type="ECO:0000313" key="18">
    <source>
        <dbReference type="EMBL" id="MFC4263285.1"/>
    </source>
</evidence>
<evidence type="ECO:0000256" key="9">
    <source>
        <dbReference type="ARBA" id="ARBA00023136"/>
    </source>
</evidence>
<evidence type="ECO:0000256" key="10">
    <source>
        <dbReference type="ARBA" id="ARBA00023310"/>
    </source>
</evidence>
<evidence type="ECO:0000256" key="1">
    <source>
        <dbReference type="ARBA" id="ARBA00005513"/>
    </source>
</evidence>
<dbReference type="CDD" id="cd06503">
    <property type="entry name" value="ATP-synt_Fo_b"/>
    <property type="match status" value="1"/>
</dbReference>
<keyword evidence="9 15" id="KW-0472">Membrane</keyword>
<reference evidence="19" key="1">
    <citation type="journal article" date="2019" name="Int. J. Syst. Evol. Microbiol.">
        <title>The Global Catalogue of Microorganisms (GCM) 10K type strain sequencing project: providing services to taxonomists for standard genome sequencing and annotation.</title>
        <authorList>
            <consortium name="The Broad Institute Genomics Platform"/>
            <consortium name="The Broad Institute Genome Sequencing Center for Infectious Disease"/>
            <person name="Wu L."/>
            <person name="Ma J."/>
        </authorList>
    </citation>
    <scope>NUCLEOTIDE SEQUENCE [LARGE SCALE GENOMIC DNA]</scope>
    <source>
        <strain evidence="19">CECT 8289</strain>
    </source>
</reference>
<keyword evidence="6 15" id="KW-0375">Hydrogen ion transport</keyword>
<protein>
    <recommendedName>
        <fullName evidence="15">ATP synthase subunit b</fullName>
    </recommendedName>
    <alternativeName>
        <fullName evidence="15">ATP synthase F(0) sector subunit b</fullName>
    </alternativeName>
    <alternativeName>
        <fullName evidence="15">ATPase subunit I</fullName>
    </alternativeName>
    <alternativeName>
        <fullName evidence="15">F-type ATPase subunit b</fullName>
        <shortName evidence="15">F-ATPase subunit b</shortName>
    </alternativeName>
</protein>
<dbReference type="InterPro" id="IPR028987">
    <property type="entry name" value="ATP_synth_B-like_membr_sf"/>
</dbReference>
<proteinExistence type="inferred from homology"/>
<dbReference type="InterPro" id="IPR005864">
    <property type="entry name" value="ATP_synth_F0_bsu_bac"/>
</dbReference>
<keyword evidence="5 15" id="KW-0812">Transmembrane</keyword>
<name>A0ABV8QSN8_9BACT</name>
<keyword evidence="17" id="KW-0175">Coiled coil</keyword>
<dbReference type="HAMAP" id="MF_01398">
    <property type="entry name" value="ATP_synth_b_bprime"/>
    <property type="match status" value="1"/>
</dbReference>
<comment type="subunit">
    <text evidence="13">F-type ATPases have 2 components, F(1) - the catalytic core - and F(0) - the membrane proton channel. F(1) has five subunits: alpha(3), beta(3), gamma(1), delta(1), epsilon(1). F(0) has four main subunits: a(1), b(2) and c(10-14). The alpha and beta chains form an alternating ring which encloses part of the gamma chain. F(1) is attached to F(0) by a central stalk formed by the gamma and epsilon chains, while a peripheral stalk is formed by the delta and b chains.</text>
</comment>
<evidence type="ECO:0000256" key="15">
    <source>
        <dbReference type="HAMAP-Rule" id="MF_01398"/>
    </source>
</evidence>
<keyword evidence="7 15" id="KW-1133">Transmembrane helix</keyword>
<dbReference type="NCBIfam" id="TIGR01144">
    <property type="entry name" value="ATP_synt_b"/>
    <property type="match status" value="1"/>
</dbReference>
<dbReference type="InterPro" id="IPR050059">
    <property type="entry name" value="ATP_synthase_B_chain"/>
</dbReference>
<sequence length="164" mass="18414">MELLLPHLGLIIWTLIAFVLVLIILSKFAWKPILKSLDERETTIADAIASAEKVKAEMAQIKNENETLLMAAREERATLIKEAKATKDKMIAEAKEEAKAQAAKILEEANAAIQHQKMAAITDIKNQVGKLVIEVSEKVLRRELANKQDQESYINQLSQEIKLN</sequence>
<evidence type="ECO:0000256" key="6">
    <source>
        <dbReference type="ARBA" id="ARBA00022781"/>
    </source>
</evidence>
<evidence type="ECO:0000256" key="16">
    <source>
        <dbReference type="RuleBase" id="RU003848"/>
    </source>
</evidence>
<dbReference type="PANTHER" id="PTHR33445">
    <property type="entry name" value="ATP SYNTHASE SUBUNIT B', CHLOROPLASTIC"/>
    <property type="match status" value="1"/>
</dbReference>
<evidence type="ECO:0000256" key="3">
    <source>
        <dbReference type="ARBA" id="ARBA00022475"/>
    </source>
</evidence>
<keyword evidence="2 15" id="KW-0813">Transport</keyword>
<keyword evidence="4 15" id="KW-0138">CF(0)</keyword>
<dbReference type="PANTHER" id="PTHR33445:SF1">
    <property type="entry name" value="ATP SYNTHASE SUBUNIT B"/>
    <property type="match status" value="1"/>
</dbReference>
<dbReference type="EMBL" id="JBHSCZ010000002">
    <property type="protein sequence ID" value="MFC4263285.1"/>
    <property type="molecule type" value="Genomic_DNA"/>
</dbReference>
<evidence type="ECO:0000256" key="2">
    <source>
        <dbReference type="ARBA" id="ARBA00022448"/>
    </source>
</evidence>
<evidence type="ECO:0000256" key="14">
    <source>
        <dbReference type="ARBA" id="ARBA00037847"/>
    </source>
</evidence>
<keyword evidence="3 15" id="KW-1003">Cell membrane</keyword>
<keyword evidence="8 15" id="KW-0406">Ion transport</keyword>
<comment type="subcellular location">
    <subcellularLocation>
        <location evidence="15">Cell membrane</location>
        <topology evidence="15">Single-pass membrane protein</topology>
    </subcellularLocation>
    <subcellularLocation>
        <location evidence="14">Endomembrane system</location>
        <topology evidence="14">Single-pass membrane protein</topology>
    </subcellularLocation>
</comment>
<comment type="function">
    <text evidence="12">Component of the F(0) channel, it forms part of the peripheral stalk, linking F(1) to F(0). The b'-subunit is a diverged and duplicated form of b found in plants and photosynthetic bacteria.</text>
</comment>
<evidence type="ECO:0000256" key="12">
    <source>
        <dbReference type="ARBA" id="ARBA00025614"/>
    </source>
</evidence>
<evidence type="ECO:0000256" key="8">
    <source>
        <dbReference type="ARBA" id="ARBA00023065"/>
    </source>
</evidence>
<dbReference type="Proteomes" id="UP001595907">
    <property type="component" value="Unassembled WGS sequence"/>
</dbReference>
<accession>A0ABV8QSN8</accession>
<dbReference type="RefSeq" id="WP_379709646.1">
    <property type="nucleotide sequence ID" value="NZ_JBHSCZ010000002.1"/>
</dbReference>
<evidence type="ECO:0000256" key="7">
    <source>
        <dbReference type="ARBA" id="ARBA00022989"/>
    </source>
</evidence>
<evidence type="ECO:0000313" key="19">
    <source>
        <dbReference type="Proteomes" id="UP001595907"/>
    </source>
</evidence>
<keyword evidence="10 15" id="KW-0066">ATP synthesis</keyword>
<dbReference type="InterPro" id="IPR002146">
    <property type="entry name" value="ATP_synth_b/b'su_bac/chlpt"/>
</dbReference>
<feature type="coiled-coil region" evidence="17">
    <location>
        <begin position="44"/>
        <end position="115"/>
    </location>
</feature>